<dbReference type="Proteomes" id="UP000774617">
    <property type="component" value="Unassembled WGS sequence"/>
</dbReference>
<dbReference type="Pfam" id="PF06089">
    <property type="entry name" value="Asparaginase_II"/>
    <property type="match status" value="1"/>
</dbReference>
<dbReference type="PANTHER" id="PTHR42110">
    <property type="entry name" value="L-ASPARAGINASE, PUTATIVE (AFU_ORTHOLOGUE AFUA_3G11890)-RELATED"/>
    <property type="match status" value="1"/>
</dbReference>
<proteinExistence type="predicted"/>
<comment type="caution">
    <text evidence="1">The sequence shown here is derived from an EMBL/GenBank/DDBJ whole genome shotgun (WGS) entry which is preliminary data.</text>
</comment>
<dbReference type="PANTHER" id="PTHR42110:SF1">
    <property type="entry name" value="L-ASPARAGINASE, PUTATIVE (AFU_ORTHOLOGUE AFUA_3G11890)-RELATED"/>
    <property type="match status" value="1"/>
</dbReference>
<protein>
    <submittedName>
        <fullName evidence="1">L-asparaginase II</fullName>
    </submittedName>
</protein>
<organism evidence="1 2">
    <name type="scientific">Macrophomina phaseolina</name>
    <dbReference type="NCBI Taxonomy" id="35725"/>
    <lineage>
        <taxon>Eukaryota</taxon>
        <taxon>Fungi</taxon>
        <taxon>Dikarya</taxon>
        <taxon>Ascomycota</taxon>
        <taxon>Pezizomycotina</taxon>
        <taxon>Dothideomycetes</taxon>
        <taxon>Dothideomycetes incertae sedis</taxon>
        <taxon>Botryosphaeriales</taxon>
        <taxon>Botryosphaeriaceae</taxon>
        <taxon>Macrophomina</taxon>
    </lineage>
</organism>
<evidence type="ECO:0000313" key="2">
    <source>
        <dbReference type="Proteomes" id="UP000774617"/>
    </source>
</evidence>
<keyword evidence="2" id="KW-1185">Reference proteome</keyword>
<name>A0ABQ8GK87_9PEZI</name>
<sequence>MTTPDAAAVADFAITDRGSIIENRHAVHAAIVDARTGRLLYAVARARAMLARVGDGDYAEGDLRCGGHAAVSDAVNRAWIKRGFVPGPLCDNCSGKHGGVMAGARAVGGADCVATHHLPDNPMQVRVKRTFEELCGAGGGGRMDVRWATDGCNLPAPACPLHGLARCYALFAAAAREEVRTRQMARVFDAMSRYPEQVGGQGRFCTLLMNAYGGALVGKIGADGCYVKIEDGSIEILYAVVVEILEQLDVGTPAMRQELAAFHHLKRWNTAQVVTGKMSLPFNVWNHSPVSF</sequence>
<accession>A0ABQ8GK87</accession>
<gene>
    <name evidence="1" type="ORF">B0J12DRAFT_783787</name>
</gene>
<dbReference type="InterPro" id="IPR010349">
    <property type="entry name" value="Asparaginase_II"/>
</dbReference>
<evidence type="ECO:0000313" key="1">
    <source>
        <dbReference type="EMBL" id="KAH7057420.1"/>
    </source>
</evidence>
<dbReference type="EMBL" id="JAGTJR010000007">
    <property type="protein sequence ID" value="KAH7057420.1"/>
    <property type="molecule type" value="Genomic_DNA"/>
</dbReference>
<reference evidence="1 2" key="1">
    <citation type="journal article" date="2021" name="Nat. Commun.">
        <title>Genetic determinants of endophytism in the Arabidopsis root mycobiome.</title>
        <authorList>
            <person name="Mesny F."/>
            <person name="Miyauchi S."/>
            <person name="Thiergart T."/>
            <person name="Pickel B."/>
            <person name="Atanasova L."/>
            <person name="Karlsson M."/>
            <person name="Huettel B."/>
            <person name="Barry K.W."/>
            <person name="Haridas S."/>
            <person name="Chen C."/>
            <person name="Bauer D."/>
            <person name="Andreopoulos W."/>
            <person name="Pangilinan J."/>
            <person name="LaButti K."/>
            <person name="Riley R."/>
            <person name="Lipzen A."/>
            <person name="Clum A."/>
            <person name="Drula E."/>
            <person name="Henrissat B."/>
            <person name="Kohler A."/>
            <person name="Grigoriev I.V."/>
            <person name="Martin F.M."/>
            <person name="Hacquard S."/>
        </authorList>
    </citation>
    <scope>NUCLEOTIDE SEQUENCE [LARGE SCALE GENOMIC DNA]</scope>
    <source>
        <strain evidence="1 2">MPI-SDFR-AT-0080</strain>
    </source>
</reference>